<accession>A0A9D3VI80</accession>
<dbReference type="AlphaFoldDB" id="A0A9D3VI80"/>
<name>A0A9D3VI80_9ROSI</name>
<dbReference type="EMBL" id="JAIQCV010000007">
    <property type="protein sequence ID" value="KAH1082859.1"/>
    <property type="molecule type" value="Genomic_DNA"/>
</dbReference>
<keyword evidence="2" id="KW-1185">Reference proteome</keyword>
<sequence>MENCVLGLFLEFTVSKGGSSKVSVKMLTEYESVTTTSKFKQRNVSAVRDFLPGCGRGAAIDFRLNRQIIIDQGKYSCPSVTDYSRFVLH</sequence>
<evidence type="ECO:0000313" key="1">
    <source>
        <dbReference type="EMBL" id="KAH1082859.1"/>
    </source>
</evidence>
<gene>
    <name evidence="1" type="ORF">J1N35_022620</name>
</gene>
<dbReference type="Proteomes" id="UP000828251">
    <property type="component" value="Unassembled WGS sequence"/>
</dbReference>
<reference evidence="1 2" key="1">
    <citation type="journal article" date="2021" name="Plant Biotechnol. J.">
        <title>Multi-omics assisted identification of the key and species-specific regulatory components of drought-tolerant mechanisms in Gossypium stocksii.</title>
        <authorList>
            <person name="Yu D."/>
            <person name="Ke L."/>
            <person name="Zhang D."/>
            <person name="Wu Y."/>
            <person name="Sun Y."/>
            <person name="Mei J."/>
            <person name="Sun J."/>
            <person name="Sun Y."/>
        </authorList>
    </citation>
    <scope>NUCLEOTIDE SEQUENCE [LARGE SCALE GENOMIC DNA]</scope>
    <source>
        <strain evidence="2">cv. E1</strain>
        <tissue evidence="1">Leaf</tissue>
    </source>
</reference>
<proteinExistence type="predicted"/>
<evidence type="ECO:0000313" key="2">
    <source>
        <dbReference type="Proteomes" id="UP000828251"/>
    </source>
</evidence>
<protein>
    <submittedName>
        <fullName evidence="1">Uncharacterized protein</fullName>
    </submittedName>
</protein>
<organism evidence="1 2">
    <name type="scientific">Gossypium stocksii</name>
    <dbReference type="NCBI Taxonomy" id="47602"/>
    <lineage>
        <taxon>Eukaryota</taxon>
        <taxon>Viridiplantae</taxon>
        <taxon>Streptophyta</taxon>
        <taxon>Embryophyta</taxon>
        <taxon>Tracheophyta</taxon>
        <taxon>Spermatophyta</taxon>
        <taxon>Magnoliopsida</taxon>
        <taxon>eudicotyledons</taxon>
        <taxon>Gunneridae</taxon>
        <taxon>Pentapetalae</taxon>
        <taxon>rosids</taxon>
        <taxon>malvids</taxon>
        <taxon>Malvales</taxon>
        <taxon>Malvaceae</taxon>
        <taxon>Malvoideae</taxon>
        <taxon>Gossypium</taxon>
    </lineage>
</organism>
<comment type="caution">
    <text evidence="1">The sequence shown here is derived from an EMBL/GenBank/DDBJ whole genome shotgun (WGS) entry which is preliminary data.</text>
</comment>